<dbReference type="EMBL" id="CM009753">
    <property type="protein sequence ID" value="PUZ57476.1"/>
    <property type="molecule type" value="Genomic_DNA"/>
</dbReference>
<proteinExistence type="predicted"/>
<dbReference type="Gramene" id="PUZ57476">
    <property type="protein sequence ID" value="PUZ57476"/>
    <property type="gene ID" value="GQ55_5G434700"/>
</dbReference>
<keyword evidence="3" id="KW-1185">Reference proteome</keyword>
<evidence type="ECO:0000313" key="3">
    <source>
        <dbReference type="Proteomes" id="UP000244336"/>
    </source>
</evidence>
<feature type="compositionally biased region" description="Low complexity" evidence="1">
    <location>
        <begin position="47"/>
        <end position="56"/>
    </location>
</feature>
<accession>A0A2T7DPK7</accession>
<dbReference type="AlphaFoldDB" id="A0A2T7DPK7"/>
<sequence length="99" mass="10299">MLSKSAVLSEVLPCTCLPGASGPLASAHRGAREVPRRGVRVRARACRPGCAGSPARGRGRPGPRVGYDGAWTCRADPHPTRRSRPPSGPIAAGGERPPR</sequence>
<reference evidence="2 3" key="1">
    <citation type="submission" date="2018-04" db="EMBL/GenBank/DDBJ databases">
        <title>WGS assembly of Panicum hallii var. hallii HAL2.</title>
        <authorList>
            <person name="Lovell J."/>
            <person name="Jenkins J."/>
            <person name="Lowry D."/>
            <person name="Mamidi S."/>
            <person name="Sreedasyam A."/>
            <person name="Weng X."/>
            <person name="Barry K."/>
            <person name="Bonette J."/>
            <person name="Campitelli B."/>
            <person name="Daum C."/>
            <person name="Gordon S."/>
            <person name="Gould B."/>
            <person name="Lipzen A."/>
            <person name="MacQueen A."/>
            <person name="Palacio-Mejia J."/>
            <person name="Plott C."/>
            <person name="Shakirov E."/>
            <person name="Shu S."/>
            <person name="Yoshinaga Y."/>
            <person name="Zane M."/>
            <person name="Rokhsar D."/>
            <person name="Grimwood J."/>
            <person name="Schmutz J."/>
            <person name="Juenger T."/>
        </authorList>
    </citation>
    <scope>NUCLEOTIDE SEQUENCE [LARGE SCALE GENOMIC DNA]</scope>
    <source>
        <strain evidence="3">cv. HAL2</strain>
    </source>
</reference>
<name>A0A2T7DPK7_9POAL</name>
<evidence type="ECO:0000256" key="1">
    <source>
        <dbReference type="SAM" id="MobiDB-lite"/>
    </source>
</evidence>
<evidence type="ECO:0000313" key="2">
    <source>
        <dbReference type="EMBL" id="PUZ57476.1"/>
    </source>
</evidence>
<dbReference type="Proteomes" id="UP000244336">
    <property type="component" value="Chromosome 5"/>
</dbReference>
<organism evidence="2 3">
    <name type="scientific">Panicum hallii var. hallii</name>
    <dbReference type="NCBI Taxonomy" id="1504633"/>
    <lineage>
        <taxon>Eukaryota</taxon>
        <taxon>Viridiplantae</taxon>
        <taxon>Streptophyta</taxon>
        <taxon>Embryophyta</taxon>
        <taxon>Tracheophyta</taxon>
        <taxon>Spermatophyta</taxon>
        <taxon>Magnoliopsida</taxon>
        <taxon>Liliopsida</taxon>
        <taxon>Poales</taxon>
        <taxon>Poaceae</taxon>
        <taxon>PACMAD clade</taxon>
        <taxon>Panicoideae</taxon>
        <taxon>Panicodae</taxon>
        <taxon>Paniceae</taxon>
        <taxon>Panicinae</taxon>
        <taxon>Panicum</taxon>
        <taxon>Panicum sect. Panicum</taxon>
    </lineage>
</organism>
<feature type="region of interest" description="Disordered" evidence="1">
    <location>
        <begin position="47"/>
        <end position="99"/>
    </location>
</feature>
<protein>
    <submittedName>
        <fullName evidence="2">Uncharacterized protein</fullName>
    </submittedName>
</protein>
<gene>
    <name evidence="2" type="ORF">GQ55_5G434700</name>
</gene>